<evidence type="ECO:0000256" key="8">
    <source>
        <dbReference type="ARBA" id="ARBA00022909"/>
    </source>
</evidence>
<feature type="domain" description="7,8-dihydro-6-hydroxymethylpterin-pyrophosphokinase" evidence="9">
    <location>
        <begin position="11"/>
        <end position="138"/>
    </location>
</feature>
<dbReference type="GO" id="GO:0016301">
    <property type="term" value="F:kinase activity"/>
    <property type="evidence" value="ECO:0007669"/>
    <property type="project" value="UniProtKB-KW"/>
</dbReference>
<dbReference type="CDD" id="cd00483">
    <property type="entry name" value="HPPK"/>
    <property type="match status" value="1"/>
</dbReference>
<evidence type="ECO:0000256" key="7">
    <source>
        <dbReference type="ARBA" id="ARBA00022840"/>
    </source>
</evidence>
<dbReference type="PANTHER" id="PTHR43071">
    <property type="entry name" value="2-AMINO-4-HYDROXY-6-HYDROXYMETHYLDIHYDROPTERIDINE PYROPHOSPHOKINASE"/>
    <property type="match status" value="1"/>
</dbReference>
<keyword evidence="6" id="KW-0418">Kinase</keyword>
<evidence type="ECO:0000256" key="6">
    <source>
        <dbReference type="ARBA" id="ARBA00022777"/>
    </source>
</evidence>
<evidence type="ECO:0000256" key="3">
    <source>
        <dbReference type="ARBA" id="ARBA00013253"/>
    </source>
</evidence>
<evidence type="ECO:0000256" key="2">
    <source>
        <dbReference type="ARBA" id="ARBA00005051"/>
    </source>
</evidence>
<reference evidence="10" key="1">
    <citation type="submission" date="2020-10" db="EMBL/GenBank/DDBJ databases">
        <authorList>
            <person name="Gilroy R."/>
        </authorList>
    </citation>
    <scope>NUCLEOTIDE SEQUENCE</scope>
    <source>
        <strain evidence="10">2830</strain>
    </source>
</reference>
<dbReference type="AlphaFoldDB" id="A0A9D1KYR4"/>
<dbReference type="GO" id="GO:0003848">
    <property type="term" value="F:2-amino-4-hydroxy-6-hydroxymethyldihydropteridine diphosphokinase activity"/>
    <property type="evidence" value="ECO:0007669"/>
    <property type="project" value="UniProtKB-EC"/>
</dbReference>
<dbReference type="InterPro" id="IPR035907">
    <property type="entry name" value="Hppk_sf"/>
</dbReference>
<dbReference type="Gene3D" id="3.30.70.560">
    <property type="entry name" value="7,8-Dihydro-6-hydroxymethylpterin-pyrophosphokinase HPPK"/>
    <property type="match status" value="1"/>
</dbReference>
<comment type="caution">
    <text evidence="10">The sequence shown here is derived from an EMBL/GenBank/DDBJ whole genome shotgun (WGS) entry which is preliminary data.</text>
</comment>
<dbReference type="GO" id="GO:0005524">
    <property type="term" value="F:ATP binding"/>
    <property type="evidence" value="ECO:0007669"/>
    <property type="project" value="UniProtKB-KW"/>
</dbReference>
<evidence type="ECO:0000256" key="5">
    <source>
        <dbReference type="ARBA" id="ARBA00022741"/>
    </source>
</evidence>
<sequence length="173" mass="18890">MVSEPALHRVYLGLGSNLGNRAANLRLARHSLPEKGVKVLAASPLYQTAPWGGVKQPDFLNQVLLGETKLKPLALLDTVKELEREAGRTPSVFWGPRVLDIDILLYDELTFGSERLTIPHREMKKRAFVLAPLLDIAPGLVLPGGDTAAACYARLPEQEKAGVVLYAEVLSDN</sequence>
<organism evidence="10 11">
    <name type="scientific">Candidatus Avidehalobacter gallistercoris</name>
    <dbReference type="NCBI Taxonomy" id="2840694"/>
    <lineage>
        <taxon>Bacteria</taxon>
        <taxon>Bacillati</taxon>
        <taxon>Bacillota</taxon>
        <taxon>Clostridia</taxon>
        <taxon>Eubacteriales</taxon>
        <taxon>Peptococcaceae</taxon>
        <taxon>Peptococcaceae incertae sedis</taxon>
        <taxon>Candidatus Avidehalobacter</taxon>
    </lineage>
</organism>
<dbReference type="Pfam" id="PF01288">
    <property type="entry name" value="HPPK"/>
    <property type="match status" value="1"/>
</dbReference>
<comment type="catalytic activity">
    <reaction evidence="1">
        <text>6-hydroxymethyl-7,8-dihydropterin + ATP = (7,8-dihydropterin-6-yl)methyl diphosphate + AMP + H(+)</text>
        <dbReference type="Rhea" id="RHEA:11412"/>
        <dbReference type="ChEBI" id="CHEBI:15378"/>
        <dbReference type="ChEBI" id="CHEBI:30616"/>
        <dbReference type="ChEBI" id="CHEBI:44841"/>
        <dbReference type="ChEBI" id="CHEBI:72950"/>
        <dbReference type="ChEBI" id="CHEBI:456215"/>
        <dbReference type="EC" id="2.7.6.3"/>
    </reaction>
</comment>
<name>A0A9D1KYR4_9FIRM</name>
<keyword evidence="7" id="KW-0067">ATP-binding</keyword>
<dbReference type="NCBIfam" id="TIGR01498">
    <property type="entry name" value="folK"/>
    <property type="match status" value="1"/>
</dbReference>
<evidence type="ECO:0000313" key="11">
    <source>
        <dbReference type="Proteomes" id="UP000824124"/>
    </source>
</evidence>
<evidence type="ECO:0000313" key="10">
    <source>
        <dbReference type="EMBL" id="HIU10558.1"/>
    </source>
</evidence>
<dbReference type="SUPFAM" id="SSF55083">
    <property type="entry name" value="6-hydroxymethyl-7,8-dihydropterin pyrophosphokinase, HPPK"/>
    <property type="match status" value="1"/>
</dbReference>
<dbReference type="GO" id="GO:0046656">
    <property type="term" value="P:folic acid biosynthetic process"/>
    <property type="evidence" value="ECO:0007669"/>
    <property type="project" value="UniProtKB-KW"/>
</dbReference>
<accession>A0A9D1KYR4</accession>
<protein>
    <recommendedName>
        <fullName evidence="3">2-amino-4-hydroxy-6-hydroxymethyldihydropteridine diphosphokinase</fullName>
        <ecNumber evidence="3">2.7.6.3</ecNumber>
    </recommendedName>
</protein>
<proteinExistence type="predicted"/>
<dbReference type="Proteomes" id="UP000824124">
    <property type="component" value="Unassembled WGS sequence"/>
</dbReference>
<gene>
    <name evidence="10" type="primary">folK</name>
    <name evidence="10" type="ORF">IAB00_04840</name>
</gene>
<dbReference type="EC" id="2.7.6.3" evidence="3"/>
<evidence type="ECO:0000256" key="1">
    <source>
        <dbReference type="ARBA" id="ARBA00000198"/>
    </source>
</evidence>
<dbReference type="PANTHER" id="PTHR43071:SF1">
    <property type="entry name" value="2-AMINO-4-HYDROXY-6-HYDROXYMETHYLDIHYDROPTERIDINE PYROPHOSPHOKINASE"/>
    <property type="match status" value="1"/>
</dbReference>
<evidence type="ECO:0000256" key="4">
    <source>
        <dbReference type="ARBA" id="ARBA00022679"/>
    </source>
</evidence>
<keyword evidence="5" id="KW-0547">Nucleotide-binding</keyword>
<dbReference type="EMBL" id="DVMH01000024">
    <property type="protein sequence ID" value="HIU10558.1"/>
    <property type="molecule type" value="Genomic_DNA"/>
</dbReference>
<keyword evidence="4 10" id="KW-0808">Transferase</keyword>
<reference evidence="10" key="2">
    <citation type="journal article" date="2021" name="PeerJ">
        <title>Extensive microbial diversity within the chicken gut microbiome revealed by metagenomics and culture.</title>
        <authorList>
            <person name="Gilroy R."/>
            <person name="Ravi A."/>
            <person name="Getino M."/>
            <person name="Pursley I."/>
            <person name="Horton D.L."/>
            <person name="Alikhan N.F."/>
            <person name="Baker D."/>
            <person name="Gharbi K."/>
            <person name="Hall N."/>
            <person name="Watson M."/>
            <person name="Adriaenssens E.M."/>
            <person name="Foster-Nyarko E."/>
            <person name="Jarju S."/>
            <person name="Secka A."/>
            <person name="Antonio M."/>
            <person name="Oren A."/>
            <person name="Chaudhuri R.R."/>
            <person name="La Ragione R."/>
            <person name="Hildebrand F."/>
            <person name="Pallen M.J."/>
        </authorList>
    </citation>
    <scope>NUCLEOTIDE SEQUENCE</scope>
    <source>
        <strain evidence="10">2830</strain>
    </source>
</reference>
<keyword evidence="8" id="KW-0289">Folate biosynthesis</keyword>
<evidence type="ECO:0000259" key="9">
    <source>
        <dbReference type="Pfam" id="PF01288"/>
    </source>
</evidence>
<comment type="pathway">
    <text evidence="2">Cofactor biosynthesis; tetrahydrofolate biosynthesis; 2-amino-4-hydroxy-6-hydroxymethyl-7,8-dihydropteridine diphosphate from 7,8-dihydroneopterin triphosphate: step 4/4.</text>
</comment>
<dbReference type="InterPro" id="IPR000550">
    <property type="entry name" value="Hppk"/>
</dbReference>